<dbReference type="InterPro" id="IPR057702">
    <property type="entry name" value="DUF7942"/>
</dbReference>
<sequence length="120" mass="12565">MSPNQPVTALRAFARLAFGNVASGVYLAVVAAVTALVVRDLWFTEHEDASFAALGLIAVAAPTMLVLLAGGELAGDGLIESSWFLWAAFGVSVLLQSLAVGALARLATHSARHRPRPRRG</sequence>
<evidence type="ECO:0000313" key="2">
    <source>
        <dbReference type="EMBL" id="OEJ97393.1"/>
    </source>
</evidence>
<dbReference type="Pfam" id="PF25637">
    <property type="entry name" value="DUF7942"/>
    <property type="match status" value="1"/>
</dbReference>
<reference evidence="2 3" key="1">
    <citation type="journal article" date="2013" name="Genome Announc.">
        <title>Genome Sequence of Streptomyces violaceusniger Strain SPC6, a Halotolerant Streptomycete That Exhibits Rapid Growth and Development.</title>
        <authorList>
            <person name="Chen X."/>
            <person name="Zhang B."/>
            <person name="Zhang W."/>
            <person name="Wu X."/>
            <person name="Zhang M."/>
            <person name="Chen T."/>
            <person name="Liu G."/>
            <person name="Dyson P."/>
        </authorList>
    </citation>
    <scope>NUCLEOTIDE SEQUENCE [LARGE SCALE GENOMIC DNA]</scope>
    <source>
        <strain evidence="2 3">SPC6</strain>
    </source>
</reference>
<comment type="caution">
    <text evidence="2">The sequence shown here is derived from an EMBL/GenBank/DDBJ whole genome shotgun (WGS) entry which is preliminary data.</text>
</comment>
<proteinExistence type="predicted"/>
<feature type="transmembrane region" description="Helical" evidence="1">
    <location>
        <begin position="12"/>
        <end position="38"/>
    </location>
</feature>
<name>A0A1D3DYI5_9ACTN</name>
<dbReference type="RefSeq" id="WP_023590009.1">
    <property type="nucleotide sequence ID" value="NZ_ASHX02000001.1"/>
</dbReference>
<feature type="transmembrane region" description="Helical" evidence="1">
    <location>
        <begin position="83"/>
        <end position="108"/>
    </location>
</feature>
<protein>
    <submittedName>
        <fullName evidence="2">Uncharacterized protein</fullName>
    </submittedName>
</protein>
<dbReference type="eggNOG" id="ENOG5032G7T">
    <property type="taxonomic scope" value="Bacteria"/>
</dbReference>
<dbReference type="AlphaFoldDB" id="A0A1D3DYI5"/>
<dbReference type="EMBL" id="ASHX02000001">
    <property type="protein sequence ID" value="OEJ97393.1"/>
    <property type="molecule type" value="Genomic_DNA"/>
</dbReference>
<organism evidence="2 3">
    <name type="scientific">Streptomyces thermolilacinus SPC6</name>
    <dbReference type="NCBI Taxonomy" id="1306406"/>
    <lineage>
        <taxon>Bacteria</taxon>
        <taxon>Bacillati</taxon>
        <taxon>Actinomycetota</taxon>
        <taxon>Actinomycetes</taxon>
        <taxon>Kitasatosporales</taxon>
        <taxon>Streptomycetaceae</taxon>
        <taxon>Streptomyces</taxon>
    </lineage>
</organism>
<dbReference type="NCBIfam" id="NF046119">
    <property type="entry name" value="memb_SCO4225"/>
    <property type="match status" value="1"/>
</dbReference>
<dbReference type="Proteomes" id="UP000095329">
    <property type="component" value="Unassembled WGS sequence"/>
</dbReference>
<keyword evidence="1" id="KW-0812">Transmembrane</keyword>
<accession>A0A1D3DYI5</accession>
<feature type="transmembrane region" description="Helical" evidence="1">
    <location>
        <begin position="50"/>
        <end position="71"/>
    </location>
</feature>
<keyword evidence="3" id="KW-1185">Reference proteome</keyword>
<evidence type="ECO:0000313" key="3">
    <source>
        <dbReference type="Proteomes" id="UP000095329"/>
    </source>
</evidence>
<keyword evidence="1" id="KW-0472">Membrane</keyword>
<dbReference type="OrthoDB" id="4242675at2"/>
<evidence type="ECO:0000256" key="1">
    <source>
        <dbReference type="SAM" id="Phobius"/>
    </source>
</evidence>
<dbReference type="STRING" id="1306406.J116_026000"/>
<keyword evidence="1" id="KW-1133">Transmembrane helix</keyword>
<gene>
    <name evidence="2" type="ORF">J116_026000</name>
</gene>